<keyword evidence="2" id="KW-0521">NADP</keyword>
<gene>
    <name evidence="5" type="ORF">K437DRAFT_259764</name>
</gene>
<dbReference type="InParanoid" id="A0A066VB54"/>
<dbReference type="GeneID" id="25265367"/>
<dbReference type="PROSITE" id="PS00061">
    <property type="entry name" value="ADH_SHORT"/>
    <property type="match status" value="1"/>
</dbReference>
<dbReference type="InterPro" id="IPR020904">
    <property type="entry name" value="Sc_DH/Rdtase_CS"/>
</dbReference>
<dbReference type="FunCoup" id="A0A066VB54">
    <property type="interactions" value="75"/>
</dbReference>
<evidence type="ECO:0000313" key="5">
    <source>
        <dbReference type="EMBL" id="KDN37528.1"/>
    </source>
</evidence>
<name>A0A066VB54_TILAU</name>
<keyword evidence="3" id="KW-0560">Oxidoreductase</keyword>
<accession>A0A066VB54</accession>
<dbReference type="InterPro" id="IPR036291">
    <property type="entry name" value="NAD(P)-bd_dom_sf"/>
</dbReference>
<dbReference type="InterPro" id="IPR002347">
    <property type="entry name" value="SDR_fam"/>
</dbReference>
<dbReference type="GO" id="GO:0005783">
    <property type="term" value="C:endoplasmic reticulum"/>
    <property type="evidence" value="ECO:0007669"/>
    <property type="project" value="TreeGrafter"/>
</dbReference>
<dbReference type="SUPFAM" id="SSF51735">
    <property type="entry name" value="NAD(P)-binding Rossmann-fold domains"/>
    <property type="match status" value="1"/>
</dbReference>
<evidence type="ECO:0000256" key="2">
    <source>
        <dbReference type="ARBA" id="ARBA00022857"/>
    </source>
</evidence>
<dbReference type="PRINTS" id="PR00081">
    <property type="entry name" value="GDHRDH"/>
</dbReference>
<dbReference type="OrthoDB" id="2102561at2759"/>
<evidence type="ECO:0000313" key="6">
    <source>
        <dbReference type="Proteomes" id="UP000027361"/>
    </source>
</evidence>
<dbReference type="AlphaFoldDB" id="A0A066VB54"/>
<dbReference type="EMBL" id="JMSN01000137">
    <property type="protein sequence ID" value="KDN37528.1"/>
    <property type="molecule type" value="Genomic_DNA"/>
</dbReference>
<comment type="similarity">
    <text evidence="1 4">Belongs to the short-chain dehydrogenases/reductases (SDR) family.</text>
</comment>
<sequence length="321" mass="34810">MSRINHTPEELSTAQDPRRVVLITGCSEGGIGYELAVALDSTSSYRVFATARNMEKMRTLPLTIERINMDVSDQESVDHAVEDVIRAAGRIDVLVNNAGVNTGVGPAVEVSVDRYTQTYDVNVFGLLRVTQAVAKHMIPYARQQGTAKAGMIVNIGSIVGYLALPYSAAYNSSKAAAHSISDAMRLELEPFGIKVIVVAPGKIKSHFGDKGESDIDTPPDGGNYAHVLDQVRARAQISQVGNSMPARIFVKQVVKHMEQHGSLGDGKSLGRKGAYLTVGPASSMAWTCWYLPPFLKDALIKRVFKLSKIGHFPSQQSKKLN</sequence>
<dbReference type="CDD" id="cd05374">
    <property type="entry name" value="17beta-HSD-like_SDR_c"/>
    <property type="match status" value="1"/>
</dbReference>
<dbReference type="STRING" id="1037660.A0A066VB54"/>
<evidence type="ECO:0000256" key="4">
    <source>
        <dbReference type="RuleBase" id="RU000363"/>
    </source>
</evidence>
<protein>
    <submittedName>
        <fullName evidence="5">NAD(P)-binding protein</fullName>
    </submittedName>
</protein>
<dbReference type="GO" id="GO:0016491">
    <property type="term" value="F:oxidoreductase activity"/>
    <property type="evidence" value="ECO:0007669"/>
    <property type="project" value="UniProtKB-KW"/>
</dbReference>
<dbReference type="Gene3D" id="3.40.50.720">
    <property type="entry name" value="NAD(P)-binding Rossmann-like Domain"/>
    <property type="match status" value="1"/>
</dbReference>
<dbReference type="PANTHER" id="PTHR44169">
    <property type="entry name" value="NADPH-DEPENDENT 1-ACYLDIHYDROXYACETONE PHOSPHATE REDUCTASE"/>
    <property type="match status" value="1"/>
</dbReference>
<proteinExistence type="inferred from homology"/>
<dbReference type="RefSeq" id="XP_013240396.1">
    <property type="nucleotide sequence ID" value="XM_013384942.1"/>
</dbReference>
<organism evidence="5 6">
    <name type="scientific">Tilletiaria anomala (strain ATCC 24038 / CBS 436.72 / UBC 951)</name>
    <dbReference type="NCBI Taxonomy" id="1037660"/>
    <lineage>
        <taxon>Eukaryota</taxon>
        <taxon>Fungi</taxon>
        <taxon>Dikarya</taxon>
        <taxon>Basidiomycota</taxon>
        <taxon>Ustilaginomycotina</taxon>
        <taxon>Exobasidiomycetes</taxon>
        <taxon>Georgefischeriales</taxon>
        <taxon>Tilletiariaceae</taxon>
        <taxon>Tilletiaria</taxon>
    </lineage>
</organism>
<evidence type="ECO:0000256" key="1">
    <source>
        <dbReference type="ARBA" id="ARBA00006484"/>
    </source>
</evidence>
<dbReference type="HOGENOM" id="CLU_010194_2_9_1"/>
<reference evidence="5 6" key="1">
    <citation type="submission" date="2014-05" db="EMBL/GenBank/DDBJ databases">
        <title>Draft genome sequence of a rare smut relative, Tilletiaria anomala UBC 951.</title>
        <authorList>
            <consortium name="DOE Joint Genome Institute"/>
            <person name="Toome M."/>
            <person name="Kuo A."/>
            <person name="Henrissat B."/>
            <person name="Lipzen A."/>
            <person name="Tritt A."/>
            <person name="Yoshinaga Y."/>
            <person name="Zane M."/>
            <person name="Barry K."/>
            <person name="Grigoriev I.V."/>
            <person name="Spatafora J.W."/>
            <person name="Aimea M.C."/>
        </authorList>
    </citation>
    <scope>NUCLEOTIDE SEQUENCE [LARGE SCALE GENOMIC DNA]</scope>
    <source>
        <strain evidence="5 6">UBC 951</strain>
    </source>
</reference>
<dbReference type="Proteomes" id="UP000027361">
    <property type="component" value="Unassembled WGS sequence"/>
</dbReference>
<keyword evidence="6" id="KW-1185">Reference proteome</keyword>
<dbReference type="OMA" id="WISYYLP"/>
<dbReference type="PANTHER" id="PTHR44169:SF6">
    <property type="entry name" value="NADPH-DEPENDENT 1-ACYLDIHYDROXYACETONE PHOSPHATE REDUCTASE"/>
    <property type="match status" value="1"/>
</dbReference>
<dbReference type="Pfam" id="PF00106">
    <property type="entry name" value="adh_short"/>
    <property type="match status" value="1"/>
</dbReference>
<comment type="caution">
    <text evidence="5">The sequence shown here is derived from an EMBL/GenBank/DDBJ whole genome shotgun (WGS) entry which is preliminary data.</text>
</comment>
<dbReference type="PRINTS" id="PR00080">
    <property type="entry name" value="SDRFAMILY"/>
</dbReference>
<evidence type="ECO:0000256" key="3">
    <source>
        <dbReference type="ARBA" id="ARBA00023002"/>
    </source>
</evidence>